<evidence type="ECO:0000313" key="1">
    <source>
        <dbReference type="EMBL" id="GMH48787.1"/>
    </source>
</evidence>
<dbReference type="Proteomes" id="UP001165082">
    <property type="component" value="Unassembled WGS sequence"/>
</dbReference>
<comment type="caution">
    <text evidence="1">The sequence shown here is derived from an EMBL/GenBank/DDBJ whole genome shotgun (WGS) entry which is preliminary data.</text>
</comment>
<sequence>MIKALTLFAVIGMAAAECPNA</sequence>
<organism evidence="1 2">
    <name type="scientific">Triparma retinervis</name>
    <dbReference type="NCBI Taxonomy" id="2557542"/>
    <lineage>
        <taxon>Eukaryota</taxon>
        <taxon>Sar</taxon>
        <taxon>Stramenopiles</taxon>
        <taxon>Ochrophyta</taxon>
        <taxon>Bolidophyceae</taxon>
        <taxon>Parmales</taxon>
        <taxon>Triparmaceae</taxon>
        <taxon>Triparma</taxon>
    </lineage>
</organism>
<name>A0A9W6ZCH6_9STRA</name>
<evidence type="ECO:0000313" key="2">
    <source>
        <dbReference type="Proteomes" id="UP001165082"/>
    </source>
</evidence>
<reference evidence="1" key="1">
    <citation type="submission" date="2022-07" db="EMBL/GenBank/DDBJ databases">
        <title>Genome analysis of Parmales, a sister group of diatoms, reveals the evolutionary specialization of diatoms from phago-mixotrophs to photoautotrophs.</title>
        <authorList>
            <person name="Ban H."/>
            <person name="Sato S."/>
            <person name="Yoshikawa S."/>
            <person name="Kazumasa Y."/>
            <person name="Nakamura Y."/>
            <person name="Ichinomiya M."/>
            <person name="Saitoh K."/>
            <person name="Sato N."/>
            <person name="Blanc-Mathieu R."/>
            <person name="Endo H."/>
            <person name="Kuwata A."/>
            <person name="Ogata H."/>
        </authorList>
    </citation>
    <scope>NUCLEOTIDE SEQUENCE</scope>
</reference>
<feature type="non-terminal residue" evidence="1">
    <location>
        <position position="21"/>
    </location>
</feature>
<proteinExistence type="predicted"/>
<accession>A0A9W6ZCH6</accession>
<keyword evidence="2" id="KW-1185">Reference proteome</keyword>
<protein>
    <submittedName>
        <fullName evidence="1">Uncharacterized protein</fullName>
    </submittedName>
</protein>
<gene>
    <name evidence="1" type="ORF">TrRE_jg6993</name>
</gene>
<dbReference type="EMBL" id="BRXZ01004434">
    <property type="protein sequence ID" value="GMH48787.1"/>
    <property type="molecule type" value="Genomic_DNA"/>
</dbReference>
<dbReference type="AlphaFoldDB" id="A0A9W6ZCH6"/>